<dbReference type="InterPro" id="IPR003598">
    <property type="entry name" value="Ig_sub2"/>
</dbReference>
<dbReference type="InterPro" id="IPR011600">
    <property type="entry name" value="Pept_C14_caspase"/>
</dbReference>
<organism>
    <name type="scientific">Pediculus humanus subsp. corporis</name>
    <name type="common">Body louse</name>
    <dbReference type="NCBI Taxonomy" id="121224"/>
    <lineage>
        <taxon>Eukaryota</taxon>
        <taxon>Metazoa</taxon>
        <taxon>Ecdysozoa</taxon>
        <taxon>Arthropoda</taxon>
        <taxon>Hexapoda</taxon>
        <taxon>Insecta</taxon>
        <taxon>Pterygota</taxon>
        <taxon>Neoptera</taxon>
        <taxon>Paraneoptera</taxon>
        <taxon>Psocodea</taxon>
        <taxon>Troctomorpha</taxon>
        <taxon>Phthiraptera</taxon>
        <taxon>Anoplura</taxon>
        <taxon>Pediculidae</taxon>
        <taxon>Pediculus</taxon>
    </lineage>
</organism>
<dbReference type="EnsemblMetazoa" id="PHUM197620-RA">
    <property type="protein sequence ID" value="PHUM197620-PA"/>
    <property type="gene ID" value="PHUM197620"/>
</dbReference>
<dbReference type="GO" id="GO:0006508">
    <property type="term" value="P:proteolysis"/>
    <property type="evidence" value="ECO:0007669"/>
    <property type="project" value="InterPro"/>
</dbReference>
<dbReference type="CDD" id="cd00096">
    <property type="entry name" value="Ig"/>
    <property type="match status" value="1"/>
</dbReference>
<dbReference type="GO" id="GO:0004197">
    <property type="term" value="F:cysteine-type endopeptidase activity"/>
    <property type="evidence" value="ECO:0007669"/>
    <property type="project" value="InterPro"/>
</dbReference>
<dbReference type="Gene3D" id="1.10.533.10">
    <property type="entry name" value="Death Domain, Fas"/>
    <property type="match status" value="1"/>
</dbReference>
<dbReference type="EMBL" id="AAZO01002289">
    <property type="status" value="NOT_ANNOTATED_CDS"/>
    <property type="molecule type" value="Genomic_DNA"/>
</dbReference>
<dbReference type="InParanoid" id="E0VH22"/>
<dbReference type="Proteomes" id="UP000009046">
    <property type="component" value="Unassembled WGS sequence"/>
</dbReference>
<evidence type="ECO:0000313" key="3">
    <source>
        <dbReference type="EMBL" id="EEB12678.1"/>
    </source>
</evidence>
<dbReference type="Pfam" id="PF00656">
    <property type="entry name" value="Peptidase_C14"/>
    <property type="match status" value="1"/>
</dbReference>
<dbReference type="SUPFAM" id="SSF52129">
    <property type="entry name" value="Caspase-like"/>
    <property type="match status" value="1"/>
</dbReference>
<dbReference type="InterPro" id="IPR011029">
    <property type="entry name" value="DEATH-like_dom_sf"/>
</dbReference>
<dbReference type="HOGENOM" id="CLU_418178_0_0_1"/>
<reference evidence="3" key="1">
    <citation type="submission" date="2007-04" db="EMBL/GenBank/DDBJ databases">
        <title>Annotation of Pediculus humanus corporis strain USDA.</title>
        <authorList>
            <person name="Kirkness E."/>
            <person name="Hannick L."/>
            <person name="Hass B."/>
            <person name="Bruggner R."/>
            <person name="Lawson D."/>
            <person name="Bidwell S."/>
            <person name="Joardar V."/>
            <person name="Caler E."/>
            <person name="Walenz B."/>
            <person name="Inman J."/>
            <person name="Schobel S."/>
            <person name="Galinsky K."/>
            <person name="Amedeo P."/>
            <person name="Strausberg R."/>
        </authorList>
    </citation>
    <scope>NUCLEOTIDE SEQUENCE</scope>
    <source>
        <strain evidence="3">USDA</strain>
    </source>
</reference>
<dbReference type="PANTHER" id="PTHR22576">
    <property type="entry name" value="MUCOSA ASSOCIATED LYMPHOID TISSUE LYMPHOMA TRANSLOCATION PROTEIN 1/PARACASPASE"/>
    <property type="match status" value="1"/>
</dbReference>
<dbReference type="InterPro" id="IPR036179">
    <property type="entry name" value="Ig-like_dom_sf"/>
</dbReference>
<dbReference type="InterPro" id="IPR029030">
    <property type="entry name" value="Caspase-like_dom_sf"/>
</dbReference>
<dbReference type="SUPFAM" id="SSF47986">
    <property type="entry name" value="DEATH domain"/>
    <property type="match status" value="1"/>
</dbReference>
<dbReference type="InterPro" id="IPR052039">
    <property type="entry name" value="Caspase-related_regulators"/>
</dbReference>
<dbReference type="RefSeq" id="XP_002425416.1">
    <property type="nucleotide sequence ID" value="XM_002425371.1"/>
</dbReference>
<evidence type="ECO:0000259" key="2">
    <source>
        <dbReference type="PROSITE" id="PS50835"/>
    </source>
</evidence>
<dbReference type="Gene3D" id="3.40.50.1460">
    <property type="match status" value="1"/>
</dbReference>
<dbReference type="PROSITE" id="PS50835">
    <property type="entry name" value="IG_LIKE"/>
    <property type="match status" value="2"/>
</dbReference>
<dbReference type="InterPro" id="IPR007110">
    <property type="entry name" value="Ig-like_dom"/>
</dbReference>
<dbReference type="VEuPathDB" id="VectorBase:PHUM197620"/>
<dbReference type="SUPFAM" id="SSF48726">
    <property type="entry name" value="Immunoglobulin"/>
    <property type="match status" value="2"/>
</dbReference>
<evidence type="ECO:0000313" key="5">
    <source>
        <dbReference type="Proteomes" id="UP000009046"/>
    </source>
</evidence>
<dbReference type="Pfam" id="PF13927">
    <property type="entry name" value="Ig_3"/>
    <property type="match status" value="2"/>
</dbReference>
<dbReference type="AlphaFoldDB" id="E0VH22"/>
<evidence type="ECO:0000259" key="1">
    <source>
        <dbReference type="PROSITE" id="PS50208"/>
    </source>
</evidence>
<proteinExistence type="predicted"/>
<feature type="domain" description="Ig-like" evidence="2">
    <location>
        <begin position="188"/>
        <end position="268"/>
    </location>
</feature>
<dbReference type="InterPro" id="IPR013783">
    <property type="entry name" value="Ig-like_fold"/>
</dbReference>
<dbReference type="KEGG" id="phu:Phum_PHUM197620"/>
<protein>
    <recommendedName>
        <fullName evidence="6">Mucosa-associated lymphoid tissue lymphoma translocation protein</fullName>
    </recommendedName>
</protein>
<dbReference type="STRING" id="121224.E0VH22"/>
<dbReference type="eggNOG" id="ENOG502QUZM">
    <property type="taxonomic scope" value="Eukaryota"/>
</dbReference>
<feature type="domain" description="Caspase family p20" evidence="1">
    <location>
        <begin position="279"/>
        <end position="356"/>
    </location>
</feature>
<dbReference type="PROSITE" id="PS50208">
    <property type="entry name" value="CASPASE_P20"/>
    <property type="match status" value="1"/>
</dbReference>
<dbReference type="CTD" id="8240338"/>
<dbReference type="InterPro" id="IPR001309">
    <property type="entry name" value="Pept_C14_p20"/>
</dbReference>
<evidence type="ECO:0000313" key="4">
    <source>
        <dbReference type="EnsemblMetazoa" id="PHUM197620-PA"/>
    </source>
</evidence>
<sequence length="599" mass="69027">MTSINFDAVLLPENISFDIYKKLILLLNENDEWRKVAEYFGVFSDNDIQYILKSLEPAEKLIFELGSRLCTIEIFCTALEKCQLFNILLLFKTYFCITEQSALPEDCKLQMVTRGEKFILFVKAIGIPPPKYQWFCDNVELKEKNESTLVLENFGPNSEGEYYCVVNQEGYESIVSNSFNLILAPESPVILLQPSKEEICSVGSSVSLLVKAKGHPKIQYQWYKGNQQLNGCNSSVLNIDITDLSQEGKYRCYIHNSAGEVWSNETFIKVHIAEYCRPSVKIALLISNQLYNNLSHLYKPENDVNTLSCLLKNLGFLVIALQNLNLIEMRNSIYMFAKLLPSDAYVIFYFAGHGFEIQDKFMLPIDIPPAEEYLRSDAICERELLKALFLELLDMCLKPPISTKKKIFQETSNLYEYEADNNLIQGYSTTSYLCPYEKKTVENGLYVECLKRYLMKEKNFRFTDPCHPSSEIQEKFDKLSSLPKNLSLKFDKINIESQVTFSLYLNTFFNTLEISLTNLNDYRVTCEALEEKISFTLIRKEDVIIHVKNVQRLIKDKSLTLHLMKNDEIVDTAFIDVGKPLIAVADLWKKDNFNVGNLK</sequence>
<dbReference type="OrthoDB" id="417046at2759"/>
<dbReference type="Gene3D" id="2.60.40.10">
    <property type="entry name" value="Immunoglobulins"/>
    <property type="match status" value="2"/>
</dbReference>
<name>E0VH22_PEDHC</name>
<dbReference type="SMART" id="SM00408">
    <property type="entry name" value="IGc2"/>
    <property type="match status" value="2"/>
</dbReference>
<accession>E0VH22</accession>
<dbReference type="GeneID" id="8240338"/>
<reference evidence="3" key="2">
    <citation type="submission" date="2007-04" db="EMBL/GenBank/DDBJ databases">
        <title>The genome of the human body louse.</title>
        <authorList>
            <consortium name="The Human Body Louse Genome Consortium"/>
            <person name="Kirkness E."/>
            <person name="Walenz B."/>
            <person name="Hass B."/>
            <person name="Bruggner R."/>
            <person name="Strausberg R."/>
        </authorList>
    </citation>
    <scope>NUCLEOTIDE SEQUENCE</scope>
    <source>
        <strain evidence="3">USDA</strain>
    </source>
</reference>
<dbReference type="OMA" id="HGFKMQE"/>
<evidence type="ECO:0008006" key="6">
    <source>
        <dbReference type="Google" id="ProtNLM"/>
    </source>
</evidence>
<reference evidence="4" key="3">
    <citation type="submission" date="2020-05" db="UniProtKB">
        <authorList>
            <consortium name="EnsemblMetazoa"/>
        </authorList>
    </citation>
    <scope>IDENTIFICATION</scope>
    <source>
        <strain evidence="4">USDA</strain>
    </source>
</reference>
<feature type="domain" description="Ig-like" evidence="2">
    <location>
        <begin position="104"/>
        <end position="176"/>
    </location>
</feature>
<dbReference type="EMBL" id="DS235157">
    <property type="protein sequence ID" value="EEB12678.1"/>
    <property type="molecule type" value="Genomic_DNA"/>
</dbReference>
<dbReference type="SMART" id="SM00409">
    <property type="entry name" value="IG"/>
    <property type="match status" value="2"/>
</dbReference>
<gene>
    <name evidence="4" type="primary">8240338</name>
    <name evidence="3" type="ORF">Phum_PHUM197620</name>
</gene>
<keyword evidence="5" id="KW-1185">Reference proteome</keyword>
<dbReference type="PANTHER" id="PTHR22576:SF37">
    <property type="entry name" value="MUCOSA-ASSOCIATED LYMPHOID TISSUE LYMPHOMA TRANSLOCATION PROTEIN 1"/>
    <property type="match status" value="1"/>
</dbReference>
<dbReference type="InterPro" id="IPR003599">
    <property type="entry name" value="Ig_sub"/>
</dbReference>